<evidence type="ECO:0000259" key="2">
    <source>
        <dbReference type="Pfam" id="PF13843"/>
    </source>
</evidence>
<organism evidence="3 4">
    <name type="scientific">Exocentrus adspersus</name>
    <dbReference type="NCBI Taxonomy" id="1586481"/>
    <lineage>
        <taxon>Eukaryota</taxon>
        <taxon>Metazoa</taxon>
        <taxon>Ecdysozoa</taxon>
        <taxon>Arthropoda</taxon>
        <taxon>Hexapoda</taxon>
        <taxon>Insecta</taxon>
        <taxon>Pterygota</taxon>
        <taxon>Neoptera</taxon>
        <taxon>Endopterygota</taxon>
        <taxon>Coleoptera</taxon>
        <taxon>Polyphaga</taxon>
        <taxon>Cucujiformia</taxon>
        <taxon>Chrysomeloidea</taxon>
        <taxon>Cerambycidae</taxon>
        <taxon>Lamiinae</taxon>
        <taxon>Acanthocinini</taxon>
        <taxon>Exocentrus</taxon>
    </lineage>
</organism>
<dbReference type="Proteomes" id="UP001159042">
    <property type="component" value="Unassembled WGS sequence"/>
</dbReference>
<accession>A0AAV8VEX1</accession>
<name>A0AAV8VEX1_9CUCU</name>
<dbReference type="Pfam" id="PF13843">
    <property type="entry name" value="DDE_Tnp_1_7"/>
    <property type="match status" value="1"/>
</dbReference>
<dbReference type="PANTHER" id="PTHR46599">
    <property type="entry name" value="PIGGYBAC TRANSPOSABLE ELEMENT-DERIVED PROTEIN 4"/>
    <property type="match status" value="1"/>
</dbReference>
<gene>
    <name evidence="3" type="ORF">NQ315_013467</name>
</gene>
<protein>
    <recommendedName>
        <fullName evidence="2">PiggyBac transposable element-derived protein domain-containing protein</fullName>
    </recommendedName>
</protein>
<keyword evidence="4" id="KW-1185">Reference proteome</keyword>
<feature type="region of interest" description="Disordered" evidence="1">
    <location>
        <begin position="24"/>
        <end position="47"/>
    </location>
</feature>
<proteinExistence type="predicted"/>
<reference evidence="3 4" key="1">
    <citation type="journal article" date="2023" name="Insect Mol. Biol.">
        <title>Genome sequencing provides insights into the evolution of gene families encoding plant cell wall-degrading enzymes in longhorned beetles.</title>
        <authorList>
            <person name="Shin N.R."/>
            <person name="Okamura Y."/>
            <person name="Kirsch R."/>
            <person name="Pauchet Y."/>
        </authorList>
    </citation>
    <scope>NUCLEOTIDE SEQUENCE [LARGE SCALE GENOMIC DNA]</scope>
    <source>
        <strain evidence="3">EAD_L_NR</strain>
    </source>
</reference>
<comment type="caution">
    <text evidence="3">The sequence shown here is derived from an EMBL/GenBank/DDBJ whole genome shotgun (WGS) entry which is preliminary data.</text>
</comment>
<dbReference type="AlphaFoldDB" id="A0AAV8VEX1"/>
<sequence>MVYSCVVCKRVDYLSPENRLGFARGGVESDSDTPETHTPTADDSERWGPIARNHQIIPPFTGFSGIKPEVTALLVDASPGEVYEAIVDNLIISHIVDQTNHYASCLFLEADASANSRSHDWEPITKSEIKHFLGLVAWMGIVKMPALADYWSKDSLLNINFPRSVMSRNRFEILLRTIHFADNNQATPGDKLSKIKPLVDKLIKNYKDLYTPEE</sequence>
<feature type="domain" description="PiggyBac transposable element-derived protein" evidence="2">
    <location>
        <begin position="78"/>
        <end position="214"/>
    </location>
</feature>
<evidence type="ECO:0000256" key="1">
    <source>
        <dbReference type="SAM" id="MobiDB-lite"/>
    </source>
</evidence>
<evidence type="ECO:0000313" key="4">
    <source>
        <dbReference type="Proteomes" id="UP001159042"/>
    </source>
</evidence>
<dbReference type="EMBL" id="JANEYG010000131">
    <property type="protein sequence ID" value="KAJ8912401.1"/>
    <property type="molecule type" value="Genomic_DNA"/>
</dbReference>
<evidence type="ECO:0000313" key="3">
    <source>
        <dbReference type="EMBL" id="KAJ8912401.1"/>
    </source>
</evidence>
<dbReference type="PANTHER" id="PTHR46599:SF3">
    <property type="entry name" value="PIGGYBAC TRANSPOSABLE ELEMENT-DERIVED PROTEIN 4"/>
    <property type="match status" value="1"/>
</dbReference>
<dbReference type="InterPro" id="IPR029526">
    <property type="entry name" value="PGBD"/>
</dbReference>